<proteinExistence type="inferred from homology"/>
<dbReference type="Pfam" id="PF02598">
    <property type="entry name" value="Methyltrn_RNA_3"/>
    <property type="match status" value="1"/>
</dbReference>
<comment type="caution">
    <text evidence="3">The sequence shown here is derived from an EMBL/GenBank/DDBJ whole genome shotgun (WGS) entry which is preliminary data.</text>
</comment>
<dbReference type="EMBL" id="CM027689">
    <property type="protein sequence ID" value="KAG0513396.1"/>
    <property type="molecule type" value="Genomic_DNA"/>
</dbReference>
<dbReference type="Gramene" id="KXG19582">
    <property type="protein sequence ID" value="KXG19582"/>
    <property type="gene ID" value="SORBI_3010G081200"/>
</dbReference>
<gene>
    <name evidence="3" type="ORF">BDA96_10G098600</name>
</gene>
<dbReference type="Gene3D" id="2.40.50.140">
    <property type="entry name" value="Nucleic acid-binding proteins"/>
    <property type="match status" value="1"/>
</dbReference>
<sequence length="367" mass="40936">MNPAHSEAAAAEKARRKKDKKEKRKKRKEAKEDDCGAATAEEEAPKEKKQKRRKDEDEGEGEGKGKEEKKLKPTVSIAVAGSIIDNAQSLELATLLAGQIARAATVFRIDEVVVFDSTPAAENGGAADDEESGARFLVRILEYLETPQYLRRRLFPMHKNLKFVGLLPPLDAPHHVRKHEWSEFREGVTLESDPSKGTLVDVGLSKNVLVEQTLEPGKRVTVAMGTNRDLTTARKVVPPSTPREQMGSYWGYKVRYTSNLSGVLKNSPFKEEYDHIIGTSEHGQIINSSELTLPTFRHLLIAFGGLAGLEESIEEDTNLKGKHADDVFTSYLNTCPNQGSRTIRTEEALLISLQYFQDPIRRAEQKM</sequence>
<feature type="region of interest" description="Disordered" evidence="2">
    <location>
        <begin position="1"/>
        <end position="70"/>
    </location>
</feature>
<evidence type="ECO:0000256" key="1">
    <source>
        <dbReference type="ARBA" id="ARBA00009841"/>
    </source>
</evidence>
<dbReference type="Gene3D" id="3.40.1280.10">
    <property type="match status" value="1"/>
</dbReference>
<name>A0A921Q3A5_SORBI</name>
<dbReference type="InterPro" id="IPR029028">
    <property type="entry name" value="Alpha/beta_knot_MTases"/>
</dbReference>
<reference evidence="3" key="1">
    <citation type="journal article" date="2019" name="BMC Genomics">
        <title>A new reference genome for Sorghum bicolor reveals high levels of sequence similarity between sweet and grain genotypes: implications for the genetics of sugar metabolism.</title>
        <authorList>
            <person name="Cooper E.A."/>
            <person name="Brenton Z.W."/>
            <person name="Flinn B.S."/>
            <person name="Jenkins J."/>
            <person name="Shu S."/>
            <person name="Flowers D."/>
            <person name="Luo F."/>
            <person name="Wang Y."/>
            <person name="Xia P."/>
            <person name="Barry K."/>
            <person name="Daum C."/>
            <person name="Lipzen A."/>
            <person name="Yoshinaga Y."/>
            <person name="Schmutz J."/>
            <person name="Saski C."/>
            <person name="Vermerris W."/>
            <person name="Kresovich S."/>
        </authorList>
    </citation>
    <scope>NUCLEOTIDE SEQUENCE</scope>
</reference>
<protein>
    <submittedName>
        <fullName evidence="3">Uncharacterized protein</fullName>
    </submittedName>
</protein>
<dbReference type="KEGG" id="sbi:8077350"/>
<feature type="compositionally biased region" description="Basic residues" evidence="2">
    <location>
        <begin position="14"/>
        <end position="28"/>
    </location>
</feature>
<reference evidence="3" key="2">
    <citation type="submission" date="2020-10" db="EMBL/GenBank/DDBJ databases">
        <authorList>
            <person name="Cooper E.A."/>
            <person name="Brenton Z.W."/>
            <person name="Flinn B.S."/>
            <person name="Jenkins J."/>
            <person name="Shu S."/>
            <person name="Flowers D."/>
            <person name="Luo F."/>
            <person name="Wang Y."/>
            <person name="Xia P."/>
            <person name="Barry K."/>
            <person name="Daum C."/>
            <person name="Lipzen A."/>
            <person name="Yoshinaga Y."/>
            <person name="Schmutz J."/>
            <person name="Saski C."/>
            <person name="Vermerris W."/>
            <person name="Kresovich S."/>
        </authorList>
    </citation>
    <scope>NUCLEOTIDE SEQUENCE</scope>
</reference>
<comment type="similarity">
    <text evidence="1">Belongs to the class IV-like SAM-binding methyltransferase superfamily.</text>
</comment>
<dbReference type="InterPro" id="IPR029026">
    <property type="entry name" value="tRNA_m1G_MTases_N"/>
</dbReference>
<dbReference type="OMA" id="FFPIHKD"/>
<dbReference type="EMBL" id="CM027689">
    <property type="protein sequence ID" value="KAG0513397.1"/>
    <property type="molecule type" value="Genomic_DNA"/>
</dbReference>
<dbReference type="PANTHER" id="PTHR12150:SF13">
    <property type="entry name" value="METHYLTRANSFERASE C9ORF114-RELATED"/>
    <property type="match status" value="1"/>
</dbReference>
<accession>A0A921Q3A5</accession>
<dbReference type="AlphaFoldDB" id="A0A921Q3A5"/>
<evidence type="ECO:0000313" key="4">
    <source>
        <dbReference type="Proteomes" id="UP000807115"/>
    </source>
</evidence>
<dbReference type="InterPro" id="IPR003750">
    <property type="entry name" value="Put_MeTrfase-C9orf114-like"/>
</dbReference>
<dbReference type="InterPro" id="IPR012340">
    <property type="entry name" value="NA-bd_OB-fold"/>
</dbReference>
<dbReference type="OrthoDB" id="361029at2759"/>
<dbReference type="SUPFAM" id="SSF50249">
    <property type="entry name" value="Nucleic acid-binding proteins"/>
    <property type="match status" value="1"/>
</dbReference>
<evidence type="ECO:0000256" key="2">
    <source>
        <dbReference type="SAM" id="MobiDB-lite"/>
    </source>
</evidence>
<organism evidence="3 4">
    <name type="scientific">Sorghum bicolor</name>
    <name type="common">Sorghum</name>
    <name type="synonym">Sorghum vulgare</name>
    <dbReference type="NCBI Taxonomy" id="4558"/>
    <lineage>
        <taxon>Eukaryota</taxon>
        <taxon>Viridiplantae</taxon>
        <taxon>Streptophyta</taxon>
        <taxon>Embryophyta</taxon>
        <taxon>Tracheophyta</taxon>
        <taxon>Spermatophyta</taxon>
        <taxon>Magnoliopsida</taxon>
        <taxon>Liliopsida</taxon>
        <taxon>Poales</taxon>
        <taxon>Poaceae</taxon>
        <taxon>PACMAD clade</taxon>
        <taxon>Panicoideae</taxon>
        <taxon>Andropogonodae</taxon>
        <taxon>Andropogoneae</taxon>
        <taxon>Sorghinae</taxon>
        <taxon>Sorghum</taxon>
    </lineage>
</organism>
<dbReference type="PANTHER" id="PTHR12150">
    <property type="entry name" value="CLASS IV SAM-BINDING METHYLTRANSFERASE-RELATED"/>
    <property type="match status" value="1"/>
</dbReference>
<feature type="compositionally biased region" description="Basic and acidic residues" evidence="2">
    <location>
        <begin position="43"/>
        <end position="70"/>
    </location>
</feature>
<dbReference type="SUPFAM" id="SSF75217">
    <property type="entry name" value="alpha/beta knot"/>
    <property type="match status" value="1"/>
</dbReference>
<dbReference type="CDD" id="cd18086">
    <property type="entry name" value="HsC9orf114-like"/>
    <property type="match status" value="1"/>
</dbReference>
<dbReference type="Gramene" id="EER88053">
    <property type="protein sequence ID" value="EER88053"/>
    <property type="gene ID" value="SORBI_3010G081200"/>
</dbReference>
<evidence type="ECO:0000313" key="3">
    <source>
        <dbReference type="EMBL" id="KAG0513397.1"/>
    </source>
</evidence>
<dbReference type="Proteomes" id="UP000807115">
    <property type="component" value="Chromosome 10"/>
</dbReference>